<organism evidence="1 2">
    <name type="scientific">Klebsiella pneumoniae</name>
    <dbReference type="NCBI Taxonomy" id="573"/>
    <lineage>
        <taxon>Bacteria</taxon>
        <taxon>Pseudomonadati</taxon>
        <taxon>Pseudomonadota</taxon>
        <taxon>Gammaproteobacteria</taxon>
        <taxon>Enterobacterales</taxon>
        <taxon>Enterobacteriaceae</taxon>
        <taxon>Klebsiella/Raoultella group</taxon>
        <taxon>Klebsiella</taxon>
        <taxon>Klebsiella pneumoniae complex</taxon>
    </lineage>
</organism>
<comment type="caution">
    <text evidence="1">The sequence shown here is derived from an EMBL/GenBank/DDBJ whole genome shotgun (WGS) entry which is preliminary data.</text>
</comment>
<reference evidence="1" key="1">
    <citation type="submission" date="2020-08" db="EMBL/GenBank/DDBJ databases">
        <title>Tigecycline and colistin resistance in Klebsiella pneumoniae.</title>
        <authorList>
            <person name="Ramesh N."/>
            <person name="Shanthini T."/>
            <person name="Prasanth M."/>
            <person name="Senthilkumar N."/>
            <person name="Meesala Krishna M."/>
            <person name="Guruswami G."/>
        </authorList>
    </citation>
    <scope>NUCLEOTIDE SEQUENCE</scope>
    <source>
        <strain evidence="1">SHM 84C</strain>
    </source>
</reference>
<dbReference type="AlphaFoldDB" id="A0A923EMW6"/>
<gene>
    <name evidence="1" type="ORF">H7U18_26440</name>
</gene>
<evidence type="ECO:0000313" key="1">
    <source>
        <dbReference type="EMBL" id="MBC2873351.1"/>
    </source>
</evidence>
<name>A0A923EMW6_KLEPN</name>
<evidence type="ECO:0000313" key="2">
    <source>
        <dbReference type="Proteomes" id="UP000629923"/>
    </source>
</evidence>
<sequence>MAANNNYFASLDRIFPANSAIDDAPSSKEGIFSEETCIGLKISFSNNDHDSFSEPELFLSPRNHV</sequence>
<dbReference type="Proteomes" id="UP000629923">
    <property type="component" value="Unassembled WGS sequence"/>
</dbReference>
<dbReference type="EMBL" id="JACLQZ010000002">
    <property type="protein sequence ID" value="MBC2873351.1"/>
    <property type="molecule type" value="Genomic_DNA"/>
</dbReference>
<proteinExistence type="predicted"/>
<accession>A0A923EMW6</accession>
<protein>
    <submittedName>
        <fullName evidence="1">Uncharacterized protein</fullName>
    </submittedName>
</protein>